<dbReference type="Proteomes" id="UP000295604">
    <property type="component" value="Unassembled WGS sequence"/>
</dbReference>
<reference evidence="2 3" key="1">
    <citation type="submission" date="2018-11" db="EMBL/GenBank/DDBJ databases">
        <title>Genome sequence and assembly of Colletotrichum sidae.</title>
        <authorList>
            <person name="Gan P."/>
            <person name="Shirasu K."/>
        </authorList>
    </citation>
    <scope>NUCLEOTIDE SEQUENCE [LARGE SCALE GENOMIC DNA]</scope>
    <source>
        <strain evidence="2 3">CBS 518.97</strain>
    </source>
</reference>
<dbReference type="EMBL" id="QAPF01000008">
    <property type="protein sequence ID" value="TEA22213.1"/>
    <property type="molecule type" value="Genomic_DNA"/>
</dbReference>
<organism evidence="2 3">
    <name type="scientific">Colletotrichum sidae</name>
    <dbReference type="NCBI Taxonomy" id="1347389"/>
    <lineage>
        <taxon>Eukaryota</taxon>
        <taxon>Fungi</taxon>
        <taxon>Dikarya</taxon>
        <taxon>Ascomycota</taxon>
        <taxon>Pezizomycotina</taxon>
        <taxon>Sordariomycetes</taxon>
        <taxon>Hypocreomycetidae</taxon>
        <taxon>Glomerellales</taxon>
        <taxon>Glomerellaceae</taxon>
        <taxon>Colletotrichum</taxon>
        <taxon>Colletotrichum orbiculare species complex</taxon>
    </lineage>
</organism>
<dbReference type="AlphaFoldDB" id="A0A4R8TUL5"/>
<name>A0A4R8TUL5_9PEZI</name>
<gene>
    <name evidence="2" type="ORF">C8034_v006737</name>
</gene>
<evidence type="ECO:0000313" key="2">
    <source>
        <dbReference type="EMBL" id="TEA22213.1"/>
    </source>
</evidence>
<feature type="compositionally biased region" description="Polar residues" evidence="1">
    <location>
        <begin position="39"/>
        <end position="53"/>
    </location>
</feature>
<feature type="region of interest" description="Disordered" evidence="1">
    <location>
        <begin position="29"/>
        <end position="88"/>
    </location>
</feature>
<keyword evidence="3" id="KW-1185">Reference proteome</keyword>
<protein>
    <submittedName>
        <fullName evidence="2">Uncharacterized protein</fullName>
    </submittedName>
</protein>
<evidence type="ECO:0000256" key="1">
    <source>
        <dbReference type="SAM" id="MobiDB-lite"/>
    </source>
</evidence>
<evidence type="ECO:0000313" key="3">
    <source>
        <dbReference type="Proteomes" id="UP000295604"/>
    </source>
</evidence>
<feature type="compositionally biased region" description="Polar residues" evidence="1">
    <location>
        <begin position="78"/>
        <end position="88"/>
    </location>
</feature>
<accession>A0A4R8TUL5</accession>
<sequence>MKAIHRDVKRMHRAVAFPKLITQRHAARNLQRGVPKQQGPDQRISQPARQNPETPRLGPVGGPAALPLLEQSRAWPETETSPFASDSV</sequence>
<proteinExistence type="predicted"/>
<comment type="caution">
    <text evidence="2">The sequence shown here is derived from an EMBL/GenBank/DDBJ whole genome shotgun (WGS) entry which is preliminary data.</text>
</comment>